<accession>A0A0D2FJC2</accession>
<dbReference type="Pfam" id="PF00646">
    <property type="entry name" value="F-box"/>
    <property type="match status" value="1"/>
</dbReference>
<dbReference type="Proteomes" id="UP000054266">
    <property type="component" value="Unassembled WGS sequence"/>
</dbReference>
<evidence type="ECO:0000256" key="1">
    <source>
        <dbReference type="SAM" id="MobiDB-lite"/>
    </source>
</evidence>
<feature type="domain" description="F-box" evidence="2">
    <location>
        <begin position="72"/>
        <end position="120"/>
    </location>
</feature>
<evidence type="ECO:0000259" key="2">
    <source>
        <dbReference type="PROSITE" id="PS50181"/>
    </source>
</evidence>
<evidence type="ECO:0000313" key="3">
    <source>
        <dbReference type="EMBL" id="KIW68208.1"/>
    </source>
</evidence>
<proteinExistence type="predicted"/>
<keyword evidence="4" id="KW-1185">Reference proteome</keyword>
<dbReference type="AlphaFoldDB" id="A0A0D2FJC2"/>
<dbReference type="InterPro" id="IPR036047">
    <property type="entry name" value="F-box-like_dom_sf"/>
</dbReference>
<reference evidence="3 4" key="1">
    <citation type="submission" date="2015-01" db="EMBL/GenBank/DDBJ databases">
        <title>The Genome Sequence of Capronia semiimmersa CBS27337.</title>
        <authorList>
            <consortium name="The Broad Institute Genomics Platform"/>
            <person name="Cuomo C."/>
            <person name="de Hoog S."/>
            <person name="Gorbushina A."/>
            <person name="Stielow B."/>
            <person name="Teixiera M."/>
            <person name="Abouelleil A."/>
            <person name="Chapman S.B."/>
            <person name="Priest M."/>
            <person name="Young S.K."/>
            <person name="Wortman J."/>
            <person name="Nusbaum C."/>
            <person name="Birren B."/>
        </authorList>
    </citation>
    <scope>NUCLEOTIDE SEQUENCE [LARGE SCALE GENOMIC DNA]</scope>
    <source>
        <strain evidence="3 4">CBS 27337</strain>
    </source>
</reference>
<feature type="compositionally biased region" description="Basic and acidic residues" evidence="1">
    <location>
        <begin position="434"/>
        <end position="450"/>
    </location>
</feature>
<dbReference type="PROSITE" id="PS50181">
    <property type="entry name" value="FBOX"/>
    <property type="match status" value="1"/>
</dbReference>
<dbReference type="EMBL" id="KN846958">
    <property type="protein sequence ID" value="KIW68208.1"/>
    <property type="molecule type" value="Genomic_DNA"/>
</dbReference>
<feature type="region of interest" description="Disordered" evidence="1">
    <location>
        <begin position="434"/>
        <end position="464"/>
    </location>
</feature>
<evidence type="ECO:0000313" key="4">
    <source>
        <dbReference type="Proteomes" id="UP000054266"/>
    </source>
</evidence>
<gene>
    <name evidence="3" type="ORF">PV04_04169</name>
</gene>
<name>A0A0D2FJC2_9EURO</name>
<organism evidence="3 4">
    <name type="scientific">Phialophora macrospora</name>
    <dbReference type="NCBI Taxonomy" id="1851006"/>
    <lineage>
        <taxon>Eukaryota</taxon>
        <taxon>Fungi</taxon>
        <taxon>Dikarya</taxon>
        <taxon>Ascomycota</taxon>
        <taxon>Pezizomycotina</taxon>
        <taxon>Eurotiomycetes</taxon>
        <taxon>Chaetothyriomycetidae</taxon>
        <taxon>Chaetothyriales</taxon>
        <taxon>Herpotrichiellaceae</taxon>
        <taxon>Phialophora</taxon>
    </lineage>
</organism>
<dbReference type="STRING" id="5601.A0A0D2FJC2"/>
<dbReference type="InterPro" id="IPR001810">
    <property type="entry name" value="F-box_dom"/>
</dbReference>
<dbReference type="SUPFAM" id="SSF81383">
    <property type="entry name" value="F-box domain"/>
    <property type="match status" value="1"/>
</dbReference>
<protein>
    <recommendedName>
        <fullName evidence="2">F-box domain-containing protein</fullName>
    </recommendedName>
</protein>
<dbReference type="HOGENOM" id="CLU_627047_0_0_1"/>
<sequence length="464" mass="52547">MVTNVFRRMSTAYTLDTGGSSAESSRRPSAADIHASRLPSLATLSFRLPSRSKRSHLLKGLVAGSESTQRLWEALLGLPDEITTQILCYLPLADIFTLRLASRSVHAYLQYHAGPITRSILLQTAYEHTTDYEGRLNHDKARYLYNYIHTIYPPPQPCTSFDYLLQTLKRQAQVQKMLQVLTNWLQMKVYVLPKFKRCDNFNPYKHRLMRRLQVAAWTMYHFLENHRAILVSEHPSHKARPVPDTVVPDGRCFWCLESVRKLLLAYPGTEIVPAYHFYELCRQHLHALSRAPSAGRLRARRSPSDADLVQFIVLGGVAELSRLSLLKGSSNQRIEVIANFVDKVSSAAIQQRIRANASSSSSQTDRQSQFDDLIAPLQTPFHLIHHSTISALPDLQDFITGTEEWVTEMYLRVYSGDQIVSAWGFITNILNGKSEEDTGTEDRHGPKGADSDLDFLAPLKGLDE</sequence>